<protein>
    <recommendedName>
        <fullName evidence="6">Bifunctional inhibitor/plant lipid transfer protein/seed storage helical domain-containing protein</fullName>
    </recommendedName>
</protein>
<evidence type="ECO:0000256" key="2">
    <source>
        <dbReference type="SAM" id="SignalP"/>
    </source>
</evidence>
<feature type="compositionally biased region" description="Basic and acidic residues" evidence="1">
    <location>
        <begin position="80"/>
        <end position="89"/>
    </location>
</feature>
<proteinExistence type="predicted"/>
<sequence>MKRVKIFNLKTMALTFVAFVPKMESQIMPPVIPFPPPSLHPLCLSQLALVSYACAMLPPTTTPPPSPLTSPPSPSSPSDDEGHRNDQNHGHHQTSQEENCCRWAKEMDNQCVCEFLLLLPPFLTRPLHQYSISIGESCNATYSCGGPI</sequence>
<evidence type="ECO:0008006" key="6">
    <source>
        <dbReference type="Google" id="ProtNLM"/>
    </source>
</evidence>
<reference evidence="3" key="1">
    <citation type="submission" date="2014-07" db="EMBL/GenBank/DDBJ databases">
        <title>Identification of a novel salt tolerance gene in wild soybean by whole-genome sequencing.</title>
        <authorList>
            <person name="Lam H.-M."/>
            <person name="Qi X."/>
            <person name="Li M.-W."/>
            <person name="Liu X."/>
            <person name="Xie M."/>
            <person name="Ni M."/>
            <person name="Xu X."/>
        </authorList>
    </citation>
    <scope>NUCLEOTIDE SEQUENCE [LARGE SCALE GENOMIC DNA]</scope>
    <source>
        <tissue evidence="3">Root</tissue>
    </source>
</reference>
<feature type="region of interest" description="Disordered" evidence="1">
    <location>
        <begin position="61"/>
        <end position="93"/>
    </location>
</feature>
<dbReference type="AlphaFoldDB" id="A0A0B2QFI0"/>
<evidence type="ECO:0000313" key="5">
    <source>
        <dbReference type="Proteomes" id="UP000289340"/>
    </source>
</evidence>
<dbReference type="Proteomes" id="UP000053555">
    <property type="component" value="Unassembled WGS sequence"/>
</dbReference>
<feature type="compositionally biased region" description="Pro residues" evidence="1">
    <location>
        <begin position="61"/>
        <end position="75"/>
    </location>
</feature>
<evidence type="ECO:0000256" key="1">
    <source>
        <dbReference type="SAM" id="MobiDB-lite"/>
    </source>
</evidence>
<dbReference type="EMBL" id="QZWG01000002">
    <property type="protein sequence ID" value="RZC25067.1"/>
    <property type="molecule type" value="Genomic_DNA"/>
</dbReference>
<keyword evidence="5" id="KW-1185">Reference proteome</keyword>
<dbReference type="EMBL" id="KN659559">
    <property type="protein sequence ID" value="KHN18894.1"/>
    <property type="molecule type" value="Genomic_DNA"/>
</dbReference>
<dbReference type="Proteomes" id="UP000289340">
    <property type="component" value="Chromosome 2"/>
</dbReference>
<keyword evidence="2" id="KW-0732">Signal</keyword>
<gene>
    <name evidence="4" type="ORF">D0Y65_003962</name>
    <name evidence="3" type="ORF">glysoja_028263</name>
</gene>
<organism evidence="3">
    <name type="scientific">Glycine soja</name>
    <name type="common">Wild soybean</name>
    <dbReference type="NCBI Taxonomy" id="3848"/>
    <lineage>
        <taxon>Eukaryota</taxon>
        <taxon>Viridiplantae</taxon>
        <taxon>Streptophyta</taxon>
        <taxon>Embryophyta</taxon>
        <taxon>Tracheophyta</taxon>
        <taxon>Spermatophyta</taxon>
        <taxon>Magnoliopsida</taxon>
        <taxon>eudicotyledons</taxon>
        <taxon>Gunneridae</taxon>
        <taxon>Pentapetalae</taxon>
        <taxon>rosids</taxon>
        <taxon>fabids</taxon>
        <taxon>Fabales</taxon>
        <taxon>Fabaceae</taxon>
        <taxon>Papilionoideae</taxon>
        <taxon>50 kb inversion clade</taxon>
        <taxon>NPAAA clade</taxon>
        <taxon>indigoferoid/millettioid clade</taxon>
        <taxon>Phaseoleae</taxon>
        <taxon>Glycine</taxon>
        <taxon>Glycine subgen. Soja</taxon>
    </lineage>
</organism>
<name>A0A0B2QFI0_GLYSO</name>
<reference evidence="4 5" key="2">
    <citation type="submission" date="2018-09" db="EMBL/GenBank/DDBJ databases">
        <title>A high-quality reference genome of wild soybean provides a powerful tool to mine soybean genomes.</title>
        <authorList>
            <person name="Xie M."/>
            <person name="Chung C.Y.L."/>
            <person name="Li M.-W."/>
            <person name="Wong F.-L."/>
            <person name="Chan T.-F."/>
            <person name="Lam H.-M."/>
        </authorList>
    </citation>
    <scope>NUCLEOTIDE SEQUENCE [LARGE SCALE GENOMIC DNA]</scope>
    <source>
        <strain evidence="5">cv. W05</strain>
        <tissue evidence="4">Hypocotyl of etiolated seedlings</tissue>
    </source>
</reference>
<feature type="signal peptide" evidence="2">
    <location>
        <begin position="1"/>
        <end position="25"/>
    </location>
</feature>
<feature type="chain" id="PRO_5040666476" description="Bifunctional inhibitor/plant lipid transfer protein/seed storage helical domain-containing protein" evidence="2">
    <location>
        <begin position="26"/>
        <end position="148"/>
    </location>
</feature>
<accession>A0A0B2QFI0</accession>
<dbReference type="PANTHER" id="PTHR34377">
    <property type="entry name" value="TETRATRICOPEPTIDE REPEAT (TPR)-LIKE SUPERFAMILY PROTEIN"/>
    <property type="match status" value="1"/>
</dbReference>
<evidence type="ECO:0000313" key="4">
    <source>
        <dbReference type="EMBL" id="RZC25067.1"/>
    </source>
</evidence>
<evidence type="ECO:0000313" key="3">
    <source>
        <dbReference type="EMBL" id="KHN18894.1"/>
    </source>
</evidence>
<dbReference type="PANTHER" id="PTHR34377:SF11">
    <property type="entry name" value="BIFUNCTIONAL INHIBITOR_PLANT LIPID TRANSFER PROTEIN_SEED STORAGE HELICAL"/>
    <property type="match status" value="1"/>
</dbReference>